<organism evidence="1 2">
    <name type="scientific">Blastomonas marina</name>
    <dbReference type="NCBI Taxonomy" id="1867408"/>
    <lineage>
        <taxon>Bacteria</taxon>
        <taxon>Pseudomonadati</taxon>
        <taxon>Pseudomonadota</taxon>
        <taxon>Alphaproteobacteria</taxon>
        <taxon>Sphingomonadales</taxon>
        <taxon>Sphingomonadaceae</taxon>
        <taxon>Blastomonas</taxon>
    </lineage>
</organism>
<gene>
    <name evidence="1" type="ORF">GCM10010923_04010</name>
</gene>
<evidence type="ECO:0000313" key="2">
    <source>
        <dbReference type="Proteomes" id="UP000603317"/>
    </source>
</evidence>
<dbReference type="EMBL" id="BMID01000001">
    <property type="protein sequence ID" value="GFZ98962.1"/>
    <property type="molecule type" value="Genomic_DNA"/>
</dbReference>
<reference evidence="2" key="1">
    <citation type="journal article" date="2019" name="Int. J. Syst. Evol. Microbiol.">
        <title>The Global Catalogue of Microorganisms (GCM) 10K type strain sequencing project: providing services to taxonomists for standard genome sequencing and annotation.</title>
        <authorList>
            <consortium name="The Broad Institute Genomics Platform"/>
            <consortium name="The Broad Institute Genome Sequencing Center for Infectious Disease"/>
            <person name="Wu L."/>
            <person name="Ma J."/>
        </authorList>
    </citation>
    <scope>NUCLEOTIDE SEQUENCE [LARGE SCALE GENOMIC DNA]</scope>
    <source>
        <strain evidence="2">CGMCC 1.15297</strain>
    </source>
</reference>
<sequence>MTTSLGDSSVALAALVVGAVDRGAASAVACAQAASGRVTEARAARERRRRIIILGNCKRLRPRPWNRYRASARVGAALHGRIVLPACFVSFS</sequence>
<accession>A0ABQ1F4C5</accession>
<keyword evidence="2" id="KW-1185">Reference proteome</keyword>
<dbReference type="Proteomes" id="UP000603317">
    <property type="component" value="Unassembled WGS sequence"/>
</dbReference>
<proteinExistence type="predicted"/>
<protein>
    <recommendedName>
        <fullName evidence="3">Secreted protein</fullName>
    </recommendedName>
</protein>
<evidence type="ECO:0000313" key="1">
    <source>
        <dbReference type="EMBL" id="GFZ98962.1"/>
    </source>
</evidence>
<comment type="caution">
    <text evidence="1">The sequence shown here is derived from an EMBL/GenBank/DDBJ whole genome shotgun (WGS) entry which is preliminary data.</text>
</comment>
<evidence type="ECO:0008006" key="3">
    <source>
        <dbReference type="Google" id="ProtNLM"/>
    </source>
</evidence>
<name>A0ABQ1F4C5_9SPHN</name>